<feature type="transmembrane region" description="Helical" evidence="4">
    <location>
        <begin position="106"/>
        <end position="123"/>
    </location>
</feature>
<evidence type="ECO:0000256" key="4">
    <source>
        <dbReference type="SAM" id="Phobius"/>
    </source>
</evidence>
<evidence type="ECO:0000313" key="6">
    <source>
        <dbReference type="Proteomes" id="UP001162060"/>
    </source>
</evidence>
<name>A0AAV1T473_9STRA</name>
<keyword evidence="4" id="KW-1133">Transmembrane helix</keyword>
<dbReference type="GO" id="GO:0042500">
    <property type="term" value="F:aspartic endopeptidase activity, intramembrane cleaving"/>
    <property type="evidence" value="ECO:0007669"/>
    <property type="project" value="InterPro"/>
</dbReference>
<proteinExistence type="predicted"/>
<sequence length="184" mass="20369">MGSGVVLGLCILFKVFDKDLVNLLLTLYFALIDAYVLIDAFIPSTGALATVQRQLQDVHAQLERAVLRGLVFGTDMVTVATSVDALIKLIFPREFATDTEKQKNSILGLGDIVIPGIFVVMLLRYDAHRANLVPAFLGSALITAFVRGESKELLEYSEEEEEEEKSDSVKDKDDDDQEETKKSK</sequence>
<comment type="caution">
    <text evidence="5">The sequence shown here is derived from an EMBL/GenBank/DDBJ whole genome shotgun (WGS) entry which is preliminary data.</text>
</comment>
<organism evidence="5 6">
    <name type="scientific">Peronospora matthiolae</name>
    <dbReference type="NCBI Taxonomy" id="2874970"/>
    <lineage>
        <taxon>Eukaryota</taxon>
        <taxon>Sar</taxon>
        <taxon>Stramenopiles</taxon>
        <taxon>Oomycota</taxon>
        <taxon>Peronosporomycetes</taxon>
        <taxon>Peronosporales</taxon>
        <taxon>Peronosporaceae</taxon>
        <taxon>Peronospora</taxon>
    </lineage>
</organism>
<keyword evidence="4" id="KW-0472">Membrane</keyword>
<evidence type="ECO:0000256" key="3">
    <source>
        <dbReference type="SAM" id="MobiDB-lite"/>
    </source>
</evidence>
<feature type="region of interest" description="Disordered" evidence="3">
    <location>
        <begin position="155"/>
        <end position="184"/>
    </location>
</feature>
<feature type="compositionally biased region" description="Acidic residues" evidence="3">
    <location>
        <begin position="155"/>
        <end position="165"/>
    </location>
</feature>
<reference evidence="5" key="1">
    <citation type="submission" date="2024-01" db="EMBL/GenBank/DDBJ databases">
        <authorList>
            <person name="Webb A."/>
        </authorList>
    </citation>
    <scope>NUCLEOTIDE SEQUENCE</scope>
    <source>
        <strain evidence="5">Pm1</strain>
    </source>
</reference>
<dbReference type="AlphaFoldDB" id="A0AAV1T473"/>
<comment type="subcellular location">
    <subcellularLocation>
        <location evidence="1">Endoplasmic reticulum membrane</location>
        <topology evidence="1">Multi-pass membrane protein</topology>
    </subcellularLocation>
</comment>
<dbReference type="GO" id="GO:0098553">
    <property type="term" value="C:lumenal side of endoplasmic reticulum membrane"/>
    <property type="evidence" value="ECO:0007669"/>
    <property type="project" value="TreeGrafter"/>
</dbReference>
<dbReference type="PANTHER" id="PTHR12174:SF23">
    <property type="entry name" value="MINOR HISTOCOMPATIBILITY ANTIGEN H13"/>
    <property type="match status" value="1"/>
</dbReference>
<dbReference type="GO" id="GO:0098554">
    <property type="term" value="C:cytoplasmic side of endoplasmic reticulum membrane"/>
    <property type="evidence" value="ECO:0007669"/>
    <property type="project" value="TreeGrafter"/>
</dbReference>
<dbReference type="GO" id="GO:0006465">
    <property type="term" value="P:signal peptide processing"/>
    <property type="evidence" value="ECO:0007669"/>
    <property type="project" value="TreeGrafter"/>
</dbReference>
<gene>
    <name evidence="5" type="ORF">PM001_LOCUS2449</name>
</gene>
<dbReference type="InterPro" id="IPR007369">
    <property type="entry name" value="Peptidase_A22B_SPP"/>
</dbReference>
<evidence type="ECO:0000313" key="5">
    <source>
        <dbReference type="EMBL" id="CAK7902169.1"/>
    </source>
</evidence>
<keyword evidence="2" id="KW-0256">Endoplasmic reticulum</keyword>
<protein>
    <recommendedName>
        <fullName evidence="7">Minor histocompatibility antigen H13</fullName>
    </recommendedName>
</protein>
<dbReference type="Pfam" id="PF04258">
    <property type="entry name" value="Peptidase_A22B"/>
    <property type="match status" value="1"/>
</dbReference>
<evidence type="ECO:0000256" key="1">
    <source>
        <dbReference type="ARBA" id="ARBA00004477"/>
    </source>
</evidence>
<evidence type="ECO:0008006" key="7">
    <source>
        <dbReference type="Google" id="ProtNLM"/>
    </source>
</evidence>
<dbReference type="PANTHER" id="PTHR12174">
    <property type="entry name" value="SIGNAL PEPTIDE PEPTIDASE"/>
    <property type="match status" value="1"/>
</dbReference>
<dbReference type="EMBL" id="CAKLBY020000024">
    <property type="protein sequence ID" value="CAK7902169.1"/>
    <property type="molecule type" value="Genomic_DNA"/>
</dbReference>
<evidence type="ECO:0000256" key="2">
    <source>
        <dbReference type="ARBA" id="ARBA00022824"/>
    </source>
</evidence>
<dbReference type="Proteomes" id="UP001162060">
    <property type="component" value="Unassembled WGS sequence"/>
</dbReference>
<feature type="transmembrane region" description="Helical" evidence="4">
    <location>
        <begin position="27"/>
        <end position="49"/>
    </location>
</feature>
<keyword evidence="4" id="KW-0812">Transmembrane</keyword>
<accession>A0AAV1T473</accession>
<dbReference type="GO" id="GO:0033619">
    <property type="term" value="P:membrane protein proteolysis"/>
    <property type="evidence" value="ECO:0007669"/>
    <property type="project" value="TreeGrafter"/>
</dbReference>